<accession>A0A6M3LT02</accession>
<organism evidence="1">
    <name type="scientific">viral metagenome</name>
    <dbReference type="NCBI Taxonomy" id="1070528"/>
    <lineage>
        <taxon>unclassified sequences</taxon>
        <taxon>metagenomes</taxon>
        <taxon>organismal metagenomes</taxon>
    </lineage>
</organism>
<dbReference type="AlphaFoldDB" id="A0A6M3LT02"/>
<dbReference type="EMBL" id="MT143581">
    <property type="protein sequence ID" value="QJA98447.1"/>
    <property type="molecule type" value="Genomic_DNA"/>
</dbReference>
<protein>
    <submittedName>
        <fullName evidence="1">Uncharacterized protein</fullName>
    </submittedName>
</protein>
<reference evidence="1" key="1">
    <citation type="submission" date="2020-03" db="EMBL/GenBank/DDBJ databases">
        <title>The deep terrestrial virosphere.</title>
        <authorList>
            <person name="Holmfeldt K."/>
            <person name="Nilsson E."/>
            <person name="Simone D."/>
            <person name="Lopez-Fernandez M."/>
            <person name="Wu X."/>
            <person name="de Brujin I."/>
            <person name="Lundin D."/>
            <person name="Andersson A."/>
            <person name="Bertilsson S."/>
            <person name="Dopson M."/>
        </authorList>
    </citation>
    <scope>NUCLEOTIDE SEQUENCE</scope>
    <source>
        <strain evidence="1">MM171A01782</strain>
    </source>
</reference>
<gene>
    <name evidence="1" type="ORF">MM171A01782_0010</name>
</gene>
<proteinExistence type="predicted"/>
<name>A0A6M3LT02_9ZZZZ</name>
<evidence type="ECO:0000313" key="1">
    <source>
        <dbReference type="EMBL" id="QJA98447.1"/>
    </source>
</evidence>
<sequence>MPQGGKLFLISSSEELEDLKSKLDGWSATERYTDGDFAIDLLEDVSELEIASVVSLQLLGVYSYDYVMRNTHRGKIVYTPITQDCPFHLGITDGKLWLLVLAKKDIANRVAVKIGEICNIDVRTSSIYSREMNHYLKINDKTKVVLFSDMDIPGVEKSALYGSELVQTSLFKEFVGSGIPKWVVTEDSLKGYTVGLGGDGSVVIFNTVGNIDYVSYVEDQILPLVFRTVKLPEQQVL</sequence>